<comment type="cofactor">
    <cofactor evidence="1">
        <name>pyridoxal 5'-phosphate</name>
        <dbReference type="ChEBI" id="CHEBI:597326"/>
    </cofactor>
</comment>
<dbReference type="KEGG" id="saga:M5M_11875"/>
<dbReference type="InterPro" id="IPR052357">
    <property type="entry name" value="Orn_Lys_Arg_decarboxylase-I"/>
</dbReference>
<dbReference type="OrthoDB" id="9761189at2"/>
<dbReference type="EMBL" id="CP003746">
    <property type="protein sequence ID" value="AFU99552.2"/>
    <property type="molecule type" value="Genomic_DNA"/>
</dbReference>
<dbReference type="RefSeq" id="WP_016389371.1">
    <property type="nucleotide sequence ID" value="NC_018868.3"/>
</dbReference>
<keyword evidence="5" id="KW-0456">Lyase</keyword>
<name>K4L051_SIMAS</name>
<organism evidence="7 8">
    <name type="scientific">Simiduia agarivorans (strain DSM 21679 / JCM 13881 / BCRC 17597 / SA1)</name>
    <dbReference type="NCBI Taxonomy" id="1117647"/>
    <lineage>
        <taxon>Bacteria</taxon>
        <taxon>Pseudomonadati</taxon>
        <taxon>Pseudomonadota</taxon>
        <taxon>Gammaproteobacteria</taxon>
        <taxon>Cellvibrionales</taxon>
        <taxon>Cellvibrionaceae</taxon>
        <taxon>Simiduia</taxon>
    </lineage>
</organism>
<evidence type="ECO:0000256" key="4">
    <source>
        <dbReference type="ARBA" id="ARBA00022898"/>
    </source>
</evidence>
<reference evidence="7 8" key="1">
    <citation type="journal article" date="2013" name="Genome Announc.">
        <title>Complete genome sequence of Simiduia agarivorans SA1(T), a marine bacterium able to degrade a variety of polysaccharides.</title>
        <authorList>
            <person name="Lin S.Y."/>
            <person name="Shieh W.Y."/>
            <person name="Chen J.S."/>
            <person name="Tang S.L."/>
        </authorList>
    </citation>
    <scope>NUCLEOTIDE SEQUENCE [LARGE SCALE GENOMIC DNA]</scope>
    <source>
        <strain evidence="8">DSM 21679 / JCM 13881 / BCRC 17597 / SA1</strain>
    </source>
</reference>
<accession>K4L051</accession>
<dbReference type="InterPro" id="IPR015421">
    <property type="entry name" value="PyrdxlP-dep_Trfase_major"/>
</dbReference>
<dbReference type="PANTHER" id="PTHR43277">
    <property type="entry name" value="ARGININE DECARBOXYLASE"/>
    <property type="match status" value="1"/>
</dbReference>
<feature type="domain" description="Orn/Lys/Arg decarboxylases family 1 pyridoxal-P attachment site" evidence="6">
    <location>
        <begin position="356"/>
        <end position="370"/>
    </location>
</feature>
<comment type="similarity">
    <text evidence="2">Belongs to the Orn/Lys/Arg decarboxylase class-I family.</text>
</comment>
<dbReference type="Pfam" id="PF03711">
    <property type="entry name" value="OKR_DC_1_C"/>
    <property type="match status" value="1"/>
</dbReference>
<proteinExistence type="inferred from homology"/>
<dbReference type="PANTHER" id="PTHR43277:SF4">
    <property type="entry name" value="ARGININE DECARBOXYLASE"/>
    <property type="match status" value="1"/>
</dbReference>
<dbReference type="GO" id="GO:0016831">
    <property type="term" value="F:carboxy-lyase activity"/>
    <property type="evidence" value="ECO:0007669"/>
    <property type="project" value="UniProtKB-KW"/>
</dbReference>
<evidence type="ECO:0000313" key="8">
    <source>
        <dbReference type="Proteomes" id="UP000000466"/>
    </source>
</evidence>
<dbReference type="InterPro" id="IPR015424">
    <property type="entry name" value="PyrdxlP-dep_Trfase"/>
</dbReference>
<evidence type="ECO:0000256" key="5">
    <source>
        <dbReference type="ARBA" id="ARBA00023239"/>
    </source>
</evidence>
<evidence type="ECO:0000313" key="7">
    <source>
        <dbReference type="EMBL" id="AFU99552.2"/>
    </source>
</evidence>
<dbReference type="Gene3D" id="3.90.100.10">
    <property type="entry name" value="Orn/Lys/Arg decarboxylase, C-terminal domain"/>
    <property type="match status" value="1"/>
</dbReference>
<dbReference type="InterPro" id="IPR008286">
    <property type="entry name" value="Prn/Lys/Arg_de-COase_C"/>
</dbReference>
<sequence>MAGNPQAKCRVLLVTEEPGFGERWIRELKQVAETDDGSPIRLHISQGRADKLASYLADGMTQIVALDEHSLGDKGLDSCYQQVRATRAEIDCFLLTSSTNPVTETVYEGVLSRAESNYGVVYRSLRRVLLERTATPFADALKEYVFAARDSWHTPGHSSGDSLSSSPWVVDFYRFMGEHMFNTDLSVSVKMLDSLMEPVSVIRNAQNLAAKTFGARHTYYVTNGTSTSNKIVLQYLMRHGDKVIVDRNCHKSVHHAMIMSGSIPVYLESSVNQNYGVYGPVSKARIFAAIDENPEARLLILTSCTYDGMRYDLKPIIEYAHAHNIRVLIDEAWYAHGRFHPEFRPTALECGADFVTHSTHKMLSAFSQASMIHVGHGVKNFDAARFREDINMHTSTSPQYGMIASLDVARKQMSIEGFSVMSRTLGFVQEIRDYVKEHTAFRVLDVEDLCDPSLKDDGIRLDVTKVTIDVGVAGMSAPTVQAELFNDYGIQIEKNTHNTLTVLVTIGTTESKVLRLKQALQKISQKAPGVPLEHKHQSIPSLPPMRVLPRTAYFAEGEKLPLTQDAHKGELVARVACDEIVPYPPGIPLVVPGQELTADILSAIANYVYERKDLEMHGVQTINGVPHIRVMRKEAEAEGKAELTRLAGH</sequence>
<dbReference type="Proteomes" id="UP000000466">
    <property type="component" value="Chromosome"/>
</dbReference>
<dbReference type="PROSITE" id="PS00703">
    <property type="entry name" value="OKR_DC_1"/>
    <property type="match status" value="1"/>
</dbReference>
<keyword evidence="3" id="KW-0210">Decarboxylase</keyword>
<evidence type="ECO:0000256" key="1">
    <source>
        <dbReference type="ARBA" id="ARBA00001933"/>
    </source>
</evidence>
<dbReference type="SUPFAM" id="SSF53383">
    <property type="entry name" value="PLP-dependent transferases"/>
    <property type="match status" value="1"/>
</dbReference>
<dbReference type="STRING" id="1117647.M5M_11875"/>
<keyword evidence="4" id="KW-0663">Pyridoxal phosphate</keyword>
<evidence type="ECO:0000259" key="6">
    <source>
        <dbReference type="PROSITE" id="PS00703"/>
    </source>
</evidence>
<dbReference type="AlphaFoldDB" id="K4L051"/>
<gene>
    <name evidence="7" type="ordered locus">M5M_11875</name>
</gene>
<dbReference type="Pfam" id="PF01276">
    <property type="entry name" value="OKR_DC_1"/>
    <property type="match status" value="1"/>
</dbReference>
<dbReference type="HOGENOM" id="CLU_025925_2_1_6"/>
<dbReference type="eggNOG" id="COG1982">
    <property type="taxonomic scope" value="Bacteria"/>
</dbReference>
<evidence type="ECO:0000256" key="2">
    <source>
        <dbReference type="ARBA" id="ARBA00010671"/>
    </source>
</evidence>
<evidence type="ECO:0000256" key="3">
    <source>
        <dbReference type="ARBA" id="ARBA00022793"/>
    </source>
</evidence>
<dbReference type="Gene3D" id="3.40.640.10">
    <property type="entry name" value="Type I PLP-dependent aspartate aminotransferase-like (Major domain)"/>
    <property type="match status" value="1"/>
</dbReference>
<dbReference type="InterPro" id="IPR000310">
    <property type="entry name" value="Orn/Lys/Arg_deCO2ase_major_dom"/>
</dbReference>
<keyword evidence="8" id="KW-1185">Reference proteome</keyword>
<protein>
    <submittedName>
        <fullName evidence="7">Arginine decarboxylase</fullName>
    </submittedName>
</protein>